<feature type="domain" description="Glycosyltransferase subfamily 4-like N-terminal" evidence="2">
    <location>
        <begin position="23"/>
        <end position="187"/>
    </location>
</feature>
<evidence type="ECO:0000256" key="1">
    <source>
        <dbReference type="SAM" id="Phobius"/>
    </source>
</evidence>
<organism evidence="3">
    <name type="scientific">marine metagenome</name>
    <dbReference type="NCBI Taxonomy" id="408172"/>
    <lineage>
        <taxon>unclassified sequences</taxon>
        <taxon>metagenomes</taxon>
        <taxon>ecological metagenomes</taxon>
    </lineage>
</organism>
<name>A0A383DIC5_9ZZZZ</name>
<evidence type="ECO:0000259" key="2">
    <source>
        <dbReference type="Pfam" id="PF13439"/>
    </source>
</evidence>
<evidence type="ECO:0000313" key="3">
    <source>
        <dbReference type="EMBL" id="SVE44070.1"/>
    </source>
</evidence>
<keyword evidence="1" id="KW-1133">Transmembrane helix</keyword>
<reference evidence="3" key="1">
    <citation type="submission" date="2018-05" db="EMBL/GenBank/DDBJ databases">
        <authorList>
            <person name="Lanie J.A."/>
            <person name="Ng W.-L."/>
            <person name="Kazmierczak K.M."/>
            <person name="Andrzejewski T.M."/>
            <person name="Davidsen T.M."/>
            <person name="Wayne K.J."/>
            <person name="Tettelin H."/>
            <person name="Glass J.I."/>
            <person name="Rusch D."/>
            <person name="Podicherti R."/>
            <person name="Tsui H.-C.T."/>
            <person name="Winkler M.E."/>
        </authorList>
    </citation>
    <scope>NUCLEOTIDE SEQUENCE</scope>
</reference>
<dbReference type="SUPFAM" id="SSF53756">
    <property type="entry name" value="UDP-Glycosyltransferase/glycogen phosphorylase"/>
    <property type="match status" value="1"/>
</dbReference>
<keyword evidence="1" id="KW-0472">Membrane</keyword>
<proteinExistence type="predicted"/>
<feature type="transmembrane region" description="Helical" evidence="1">
    <location>
        <begin position="105"/>
        <end position="124"/>
    </location>
</feature>
<accession>A0A383DIC5</accession>
<keyword evidence="1" id="KW-0812">Transmembrane</keyword>
<dbReference type="Pfam" id="PF13439">
    <property type="entry name" value="Glyco_transf_4"/>
    <property type="match status" value="1"/>
</dbReference>
<feature type="non-terminal residue" evidence="3">
    <location>
        <position position="210"/>
    </location>
</feature>
<gene>
    <name evidence="3" type="ORF">METZ01_LOCUS496924</name>
</gene>
<dbReference type="InterPro" id="IPR028098">
    <property type="entry name" value="Glyco_trans_4-like_N"/>
</dbReference>
<protein>
    <recommendedName>
        <fullName evidence="2">Glycosyltransferase subfamily 4-like N-terminal domain-containing protein</fullName>
    </recommendedName>
</protein>
<sequence length="210" mass="24256">MLERILILKAPRVLHIISSLDTGGAEMMLYKLLARFSEKGVTTQVISLKRNGPVATRIETFGIKVHSLNLGLGYWQVILAIPRIIWLVRRFSPDVIQGWMYHGNLFATIGSFFVFSKVLVCWNIRQTLYDIQKEKQLTRWVICLNKVLSRHPSYILYNSELSASQHERYGYCPKGRIIIGNGFDLERFKPQPELKGEIRKELKLTSSYVV</sequence>
<feature type="transmembrane region" description="Helical" evidence="1">
    <location>
        <begin position="67"/>
        <end position="85"/>
    </location>
</feature>
<dbReference type="EMBL" id="UINC01217464">
    <property type="protein sequence ID" value="SVE44070.1"/>
    <property type="molecule type" value="Genomic_DNA"/>
</dbReference>
<dbReference type="Gene3D" id="3.40.50.2000">
    <property type="entry name" value="Glycogen Phosphorylase B"/>
    <property type="match status" value="1"/>
</dbReference>
<dbReference type="AlphaFoldDB" id="A0A383DIC5"/>